<evidence type="ECO:0000313" key="4">
    <source>
        <dbReference type="Proteomes" id="UP001530400"/>
    </source>
</evidence>
<name>A0ABD3MWC0_9STRA</name>
<feature type="region of interest" description="Disordered" evidence="1">
    <location>
        <begin position="55"/>
        <end position="97"/>
    </location>
</feature>
<feature type="transmembrane region" description="Helical" evidence="2">
    <location>
        <begin position="311"/>
        <end position="332"/>
    </location>
</feature>
<keyword evidence="4" id="KW-1185">Reference proteome</keyword>
<feature type="compositionally biased region" description="Polar residues" evidence="1">
    <location>
        <begin position="88"/>
        <end position="97"/>
    </location>
</feature>
<comment type="caution">
    <text evidence="3">The sequence shown here is derived from an EMBL/GenBank/DDBJ whole genome shotgun (WGS) entry which is preliminary data.</text>
</comment>
<evidence type="ECO:0000256" key="1">
    <source>
        <dbReference type="SAM" id="MobiDB-lite"/>
    </source>
</evidence>
<organism evidence="3 4">
    <name type="scientific">Cyclotella atomus</name>
    <dbReference type="NCBI Taxonomy" id="382360"/>
    <lineage>
        <taxon>Eukaryota</taxon>
        <taxon>Sar</taxon>
        <taxon>Stramenopiles</taxon>
        <taxon>Ochrophyta</taxon>
        <taxon>Bacillariophyta</taxon>
        <taxon>Coscinodiscophyceae</taxon>
        <taxon>Thalassiosirophycidae</taxon>
        <taxon>Stephanodiscales</taxon>
        <taxon>Stephanodiscaceae</taxon>
        <taxon>Cyclotella</taxon>
    </lineage>
</organism>
<evidence type="ECO:0000256" key="2">
    <source>
        <dbReference type="SAM" id="Phobius"/>
    </source>
</evidence>
<dbReference type="Proteomes" id="UP001530400">
    <property type="component" value="Unassembled WGS sequence"/>
</dbReference>
<accession>A0ABD3MWC0</accession>
<keyword evidence="2" id="KW-0472">Membrane</keyword>
<dbReference type="AlphaFoldDB" id="A0ABD3MWC0"/>
<reference evidence="3 4" key="1">
    <citation type="submission" date="2024-10" db="EMBL/GenBank/DDBJ databases">
        <title>Updated reference genomes for cyclostephanoid diatoms.</title>
        <authorList>
            <person name="Roberts W.R."/>
            <person name="Alverson A.J."/>
        </authorList>
    </citation>
    <scope>NUCLEOTIDE SEQUENCE [LARGE SCALE GENOMIC DNA]</scope>
    <source>
        <strain evidence="3 4">AJA010-31</strain>
    </source>
</reference>
<protein>
    <submittedName>
        <fullName evidence="3">Uncharacterized protein</fullName>
    </submittedName>
</protein>
<proteinExistence type="predicted"/>
<sequence>MTVTIRLKDLTSSIPFGVDRESLNPTMFGMRRSTHYNDDARGQFDGYHDLSLGHSKSGDASSLEGDCPSPRVTRALSSGPVLPPLHPQIQSSLHSQPFSRRCRTLSSDTMASAGSSVVSIDAGKHGFITHDDASATGSLVLGYEQGKEVPPAEYDLPKAILGIDEEVRRAVYSVESKEEFHKLPYQIRSRLSLTHNTDNHDSPPDNRRWSNIPDLTMNIGYGAMEEGLMDIRDRVKANSNFPSPENGSTAANTMCYSIETSPFFENRANMYHQIPHCPVPEQLHMPSTWMSEEHLPNMEKRKDTSNNQTNVYLSMILVLVLFVGMIYGLFAVTKVVA</sequence>
<gene>
    <name evidence="3" type="ORF">ACHAWO_006529</name>
</gene>
<dbReference type="EMBL" id="JALLPJ020001352">
    <property type="protein sequence ID" value="KAL3768159.1"/>
    <property type="molecule type" value="Genomic_DNA"/>
</dbReference>
<evidence type="ECO:0000313" key="3">
    <source>
        <dbReference type="EMBL" id="KAL3768159.1"/>
    </source>
</evidence>
<keyword evidence="2" id="KW-0812">Transmembrane</keyword>
<keyword evidence="2" id="KW-1133">Transmembrane helix</keyword>